<evidence type="ECO:0008006" key="3">
    <source>
        <dbReference type="Google" id="ProtNLM"/>
    </source>
</evidence>
<feature type="signal peptide" evidence="1">
    <location>
        <begin position="1"/>
        <end position="18"/>
    </location>
</feature>
<name>A0AAT9GM85_9BACT</name>
<evidence type="ECO:0000313" key="2">
    <source>
        <dbReference type="EMBL" id="BFG71815.1"/>
    </source>
</evidence>
<dbReference type="RefSeq" id="WP_353549437.1">
    <property type="nucleotide sequence ID" value="NZ_AP029612.1"/>
</dbReference>
<evidence type="ECO:0000256" key="1">
    <source>
        <dbReference type="SAM" id="SignalP"/>
    </source>
</evidence>
<sequence length="270" mass="30648">MKQIFIAAGLLLSSYLPAQELYVFTEPASNMPAKSIGVKQSAKWLNNQMSGRTESRHTSEIMFGVNKNLMVHGAVTFSDMYSSNMRAESYRAYAKYRFITIDGMYSHFRMAAFAEASKSRNKPHYDELSLEGDQTGVQAGVIATQLLHKLAISTTLSLTESLQEGRSAPGPKPVPYRAFNYSLSAGYLLFPKKYTSYEQTNLNLYVELLGQRTYDKKRYFVDLAPAAQLIFNSQAKLNLGYRFQLGSDMMRMADRSWLVSFEWLFLNAFK</sequence>
<protein>
    <recommendedName>
        <fullName evidence="3">DUF3316 domain-containing protein</fullName>
    </recommendedName>
</protein>
<keyword evidence="1" id="KW-0732">Signal</keyword>
<proteinExistence type="predicted"/>
<dbReference type="AlphaFoldDB" id="A0AAT9GM85"/>
<feature type="chain" id="PRO_5043389427" description="DUF3316 domain-containing protein" evidence="1">
    <location>
        <begin position="19"/>
        <end position="270"/>
    </location>
</feature>
<organism evidence="2">
    <name type="scientific">Sediminibacterium sp. KACHI17</name>
    <dbReference type="NCBI Taxonomy" id="1751071"/>
    <lineage>
        <taxon>Bacteria</taxon>
        <taxon>Pseudomonadati</taxon>
        <taxon>Bacteroidota</taxon>
        <taxon>Chitinophagia</taxon>
        <taxon>Chitinophagales</taxon>
        <taxon>Chitinophagaceae</taxon>
        <taxon>Sediminibacterium</taxon>
    </lineage>
</organism>
<gene>
    <name evidence="2" type="ORF">KACHI17_26960</name>
</gene>
<accession>A0AAT9GM85</accession>
<reference evidence="2" key="1">
    <citation type="submission" date="2024-02" db="EMBL/GenBank/DDBJ databases">
        <title>Sediminibacterium planktonica sp. nov. and Sediminibacterium longus sp. nov., isolated from surface lake and river water.</title>
        <authorList>
            <person name="Watanabe K."/>
            <person name="Takemine S."/>
            <person name="Ishii Y."/>
            <person name="Ogata Y."/>
            <person name="Shindo C."/>
            <person name="Suda W."/>
        </authorList>
    </citation>
    <scope>NUCLEOTIDE SEQUENCE</scope>
    <source>
        <strain evidence="2">KACHI17</strain>
    </source>
</reference>
<dbReference type="EMBL" id="AP029612">
    <property type="protein sequence ID" value="BFG71815.1"/>
    <property type="molecule type" value="Genomic_DNA"/>
</dbReference>